<reference evidence="2" key="1">
    <citation type="submission" date="2020-08" db="EMBL/GenBank/DDBJ databases">
        <title>Spodoptera exigua strain:BAW_Kor-Di-RS1 Genome sequencing and assembly.</title>
        <authorList>
            <person name="Kim J."/>
            <person name="Nam H.Y."/>
            <person name="Kwon M."/>
            <person name="Choi J.H."/>
            <person name="Cho S.R."/>
            <person name="Kim G.-H."/>
        </authorList>
    </citation>
    <scope>NUCLEOTIDE SEQUENCE</scope>
    <source>
        <strain evidence="2">BAW_Kor-Di-RS1</strain>
        <tissue evidence="2">Whole-body</tissue>
    </source>
</reference>
<proteinExistence type="predicted"/>
<feature type="non-terminal residue" evidence="2">
    <location>
        <position position="224"/>
    </location>
</feature>
<keyword evidence="1" id="KW-1133">Transmembrane helix</keyword>
<name>A0A835KZW4_SPOEX</name>
<accession>A0A835KZW4</accession>
<gene>
    <name evidence="2" type="ORF">HW555_010371</name>
</gene>
<evidence type="ECO:0000256" key="1">
    <source>
        <dbReference type="SAM" id="Phobius"/>
    </source>
</evidence>
<comment type="caution">
    <text evidence="2">The sequence shown here is derived from an EMBL/GenBank/DDBJ whole genome shotgun (WGS) entry which is preliminary data.</text>
</comment>
<evidence type="ECO:0000313" key="2">
    <source>
        <dbReference type="EMBL" id="KAF9410604.1"/>
    </source>
</evidence>
<evidence type="ECO:0000313" key="3">
    <source>
        <dbReference type="Proteomes" id="UP000648187"/>
    </source>
</evidence>
<dbReference type="EMBL" id="JACKWZ010000256">
    <property type="protein sequence ID" value="KAF9410604.1"/>
    <property type="molecule type" value="Genomic_DNA"/>
</dbReference>
<protein>
    <submittedName>
        <fullName evidence="2">Uncharacterized protein</fullName>
    </submittedName>
</protein>
<sequence length="224" mass="26399">MLSGEDLTYINNISSSDLTSDDSYHTLCGEESDLSAKIKEHQKESQQYCIKIKRHNFIDEEVQSMLLPLNIMQNILGYPKYRIRDNFIIPNSRLVYLVSLCVTLISVALLFYRSLCYLKDKVVLWNIQIKDVQNMDCNEKEYYCQNFFQSYINILECYNVYRICFQQHYVEIISVIGRDFSAYIITVLKKMLLGFLLSLEFEKFYEAMNDIQETCRLMSISSCT</sequence>
<keyword evidence="3" id="KW-1185">Reference proteome</keyword>
<dbReference type="AlphaFoldDB" id="A0A835KZW4"/>
<keyword evidence="1" id="KW-0812">Transmembrane</keyword>
<keyword evidence="1" id="KW-0472">Membrane</keyword>
<dbReference type="Proteomes" id="UP000648187">
    <property type="component" value="Unassembled WGS sequence"/>
</dbReference>
<feature type="transmembrane region" description="Helical" evidence="1">
    <location>
        <begin position="94"/>
        <end position="112"/>
    </location>
</feature>
<organism evidence="2 3">
    <name type="scientific">Spodoptera exigua</name>
    <name type="common">Beet armyworm</name>
    <name type="synonym">Noctua fulgens</name>
    <dbReference type="NCBI Taxonomy" id="7107"/>
    <lineage>
        <taxon>Eukaryota</taxon>
        <taxon>Metazoa</taxon>
        <taxon>Ecdysozoa</taxon>
        <taxon>Arthropoda</taxon>
        <taxon>Hexapoda</taxon>
        <taxon>Insecta</taxon>
        <taxon>Pterygota</taxon>
        <taxon>Neoptera</taxon>
        <taxon>Endopterygota</taxon>
        <taxon>Lepidoptera</taxon>
        <taxon>Glossata</taxon>
        <taxon>Ditrysia</taxon>
        <taxon>Noctuoidea</taxon>
        <taxon>Noctuidae</taxon>
        <taxon>Amphipyrinae</taxon>
        <taxon>Spodoptera</taxon>
    </lineage>
</organism>